<dbReference type="InterPro" id="IPR032095">
    <property type="entry name" value="Sacchrp_dh-like_C"/>
</dbReference>
<sequence>MASRVRDGLSRVAAKVKIGMRAEDPARIWERRAPLTPETVYSLTSSGRAQVEVVSCARRVYKDHEYQRAGATIVPSLGPSNIVIGIKEPPLAEVDPHASGTTHFMFSHTAKGQPYNTPLLAKFVDPPHPRPRLIDYELLTDENGKRTVGFGFYAGVAGVLESLSSMAHSHLEIGVASPFLYTPRPHTLRTLKELRQALREIGTAIETNGTPPQLGPFIFGLTGTGKVAEGCLSMLSELPIVSISVEDLPNIVKVESHDALKKIYLVHAKPKDYLVRLDGGQYDRSHYYASPHSYTSVFAEKVAPYLTLFLNGTGWSPSYPRLMTNEQLGVALTRASSLKGARFTNIGDISCDIEGGLEFLSQATTLSSPFYKICPPSLPASLPAVQMMAVDILPTSIPLDASETFSKSLIPYLIAAIKNEEQSTWDAEPKSPMGEALKRATIAEHGVLTEEHKWLMPGVNLFRGQSQVTAAEEWEEDTVDLKEDVVQESNGSNIGEFPLSDDGDATPIRSSRKKVLILGSGMVAQPAVDVLATRPDVDLVIASDSLRELQSVVGHHLHVKYQIMNIAEPRTYHHLIEESDVVISLLPATMHASIAKTCLRYMTPLVTASYISPEMQNLDKEARRKGVLLLNEIGLDPGIDHCSAMDLITRIKKDGKAITSFTSFCGGLPAPEDSYVPLRYKFSWRPLGVLSAALNDAKYLLRGKEEYVPAEKLLSSYFPKLPVTRDFELEGLPNRDSLSYIHKYGLIGSKTLLTFVRGTLRYPGFSTLLGAFQKIGFLNDKDKILLDNWESFFPMSLAIAFETRYEALPSLASFITKEELQPLQDALEWLGLVRSPVIVGNKPTYMPPLPRDSQTPIEIFAYLLAQKLKYAPYERDMVVLTHEILTADNIGSHWDTRYTSSLITYGTKEPHVGFQGERPASAMARTVGIPVALAALLVVDGQITRVGVQRPTWPDIYRPILDRLSQVGLEMVEKVESRGVIEDILRSGTLTMEGALSSARRHRYDATRPVRADPDVHDLDDDPHWMEKEVQP</sequence>
<dbReference type="AlphaFoldDB" id="A0A9P6D2I7"/>
<evidence type="ECO:0000259" key="4">
    <source>
        <dbReference type="SMART" id="SM01003"/>
    </source>
</evidence>
<dbReference type="GO" id="GO:0019878">
    <property type="term" value="P:lysine biosynthetic process via aminoadipic acid"/>
    <property type="evidence" value="ECO:0007669"/>
    <property type="project" value="TreeGrafter"/>
</dbReference>
<dbReference type="OrthoDB" id="10059875at2759"/>
<dbReference type="PANTHER" id="PTHR11133">
    <property type="entry name" value="SACCHAROPINE DEHYDROGENASE"/>
    <property type="match status" value="1"/>
</dbReference>
<dbReference type="SMART" id="SM01003">
    <property type="entry name" value="AlaDh_PNT_N"/>
    <property type="match status" value="1"/>
</dbReference>
<dbReference type="EMBL" id="MU155178">
    <property type="protein sequence ID" value="KAF9481464.1"/>
    <property type="molecule type" value="Genomic_DNA"/>
</dbReference>
<dbReference type="InterPro" id="IPR036291">
    <property type="entry name" value="NAD(P)-bd_dom_sf"/>
</dbReference>
<dbReference type="GO" id="GO:0004753">
    <property type="term" value="F:saccharopine dehydrogenase activity"/>
    <property type="evidence" value="ECO:0007669"/>
    <property type="project" value="TreeGrafter"/>
</dbReference>
<comment type="caution">
    <text evidence="5">The sequence shown here is derived from an EMBL/GenBank/DDBJ whole genome shotgun (WGS) entry which is preliminary data.</text>
</comment>
<evidence type="ECO:0000256" key="2">
    <source>
        <dbReference type="ARBA" id="ARBA00023154"/>
    </source>
</evidence>
<proteinExistence type="predicted"/>
<dbReference type="Pfam" id="PF03435">
    <property type="entry name" value="Sacchrp_dh_NADP"/>
    <property type="match status" value="1"/>
</dbReference>
<accession>A0A9P6D2I7</accession>
<dbReference type="SUPFAM" id="SSF52283">
    <property type="entry name" value="Formate/glycerate dehydrogenase catalytic domain-like"/>
    <property type="match status" value="1"/>
</dbReference>
<organism evidence="5 6">
    <name type="scientific">Pholiota conissans</name>
    <dbReference type="NCBI Taxonomy" id="109636"/>
    <lineage>
        <taxon>Eukaryota</taxon>
        <taxon>Fungi</taxon>
        <taxon>Dikarya</taxon>
        <taxon>Basidiomycota</taxon>
        <taxon>Agaricomycotina</taxon>
        <taxon>Agaricomycetes</taxon>
        <taxon>Agaricomycetidae</taxon>
        <taxon>Agaricales</taxon>
        <taxon>Agaricineae</taxon>
        <taxon>Strophariaceae</taxon>
        <taxon>Pholiota</taxon>
    </lineage>
</organism>
<keyword evidence="6" id="KW-1185">Reference proteome</keyword>
<feature type="domain" description="Alanine dehydrogenase/pyridine nucleotide transhydrogenase N-terminal" evidence="4">
    <location>
        <begin position="19"/>
        <end position="157"/>
    </location>
</feature>
<dbReference type="Pfam" id="PF05222">
    <property type="entry name" value="AlaDh_PNT_N"/>
    <property type="match status" value="1"/>
</dbReference>
<keyword evidence="2" id="KW-0457">Lysine biosynthesis</keyword>
<keyword evidence="1" id="KW-0560">Oxidoreductase</keyword>
<dbReference type="SUPFAM" id="SSF55347">
    <property type="entry name" value="Glyceraldehyde-3-phosphate dehydrogenase-like, C-terminal domain"/>
    <property type="match status" value="1"/>
</dbReference>
<keyword evidence="2" id="KW-0028">Amino-acid biosynthesis</keyword>
<feature type="region of interest" description="Disordered" evidence="3">
    <location>
        <begin position="1004"/>
        <end position="1032"/>
    </location>
</feature>
<protein>
    <recommendedName>
        <fullName evidence="4">Alanine dehydrogenase/pyridine nucleotide transhydrogenase N-terminal domain-containing protein</fullName>
    </recommendedName>
</protein>
<gene>
    <name evidence="5" type="ORF">BDN70DRAFT_876255</name>
</gene>
<dbReference type="GO" id="GO:0005737">
    <property type="term" value="C:cytoplasm"/>
    <property type="evidence" value="ECO:0007669"/>
    <property type="project" value="TreeGrafter"/>
</dbReference>
<dbReference type="PANTHER" id="PTHR11133:SF23">
    <property type="entry name" value="SACCHAROPINE DEHYDROGENASE [NAD(+), L-LYSINE-FORMING]"/>
    <property type="match status" value="1"/>
</dbReference>
<evidence type="ECO:0000313" key="6">
    <source>
        <dbReference type="Proteomes" id="UP000807469"/>
    </source>
</evidence>
<evidence type="ECO:0000313" key="5">
    <source>
        <dbReference type="EMBL" id="KAF9481464.1"/>
    </source>
</evidence>
<evidence type="ECO:0000256" key="3">
    <source>
        <dbReference type="SAM" id="MobiDB-lite"/>
    </source>
</evidence>
<dbReference type="Proteomes" id="UP000807469">
    <property type="component" value="Unassembled WGS sequence"/>
</dbReference>
<evidence type="ECO:0000256" key="1">
    <source>
        <dbReference type="ARBA" id="ARBA00023002"/>
    </source>
</evidence>
<dbReference type="Gene3D" id="3.40.50.720">
    <property type="entry name" value="NAD(P)-binding Rossmann-like Domain"/>
    <property type="match status" value="2"/>
</dbReference>
<dbReference type="Gene3D" id="1.10.1870.10">
    <property type="entry name" value="Domain 3, Saccharopine reductase"/>
    <property type="match status" value="1"/>
</dbReference>
<dbReference type="SUPFAM" id="SSF51735">
    <property type="entry name" value="NAD(P)-binding Rossmann-fold domains"/>
    <property type="match status" value="1"/>
</dbReference>
<dbReference type="Pfam" id="PF16653">
    <property type="entry name" value="Sacchrp_dh_C"/>
    <property type="match status" value="1"/>
</dbReference>
<dbReference type="Gene3D" id="3.30.360.10">
    <property type="entry name" value="Dihydrodipicolinate Reductase, domain 2"/>
    <property type="match status" value="1"/>
</dbReference>
<dbReference type="InterPro" id="IPR005097">
    <property type="entry name" value="Sacchrp_dh_NADP-bd"/>
</dbReference>
<name>A0A9P6D2I7_9AGAR</name>
<dbReference type="InterPro" id="IPR051168">
    <property type="entry name" value="AASS"/>
</dbReference>
<dbReference type="CDD" id="cd12189">
    <property type="entry name" value="LKR_SDH_like"/>
    <property type="match status" value="1"/>
</dbReference>
<dbReference type="InterPro" id="IPR007886">
    <property type="entry name" value="AlaDH/PNT_N"/>
</dbReference>
<reference evidence="5" key="1">
    <citation type="submission" date="2020-11" db="EMBL/GenBank/DDBJ databases">
        <authorList>
            <consortium name="DOE Joint Genome Institute"/>
            <person name="Ahrendt S."/>
            <person name="Riley R."/>
            <person name="Andreopoulos W."/>
            <person name="Labutti K."/>
            <person name="Pangilinan J."/>
            <person name="Ruiz-Duenas F.J."/>
            <person name="Barrasa J.M."/>
            <person name="Sanchez-Garcia M."/>
            <person name="Camarero S."/>
            <person name="Miyauchi S."/>
            <person name="Serrano A."/>
            <person name="Linde D."/>
            <person name="Babiker R."/>
            <person name="Drula E."/>
            <person name="Ayuso-Fernandez I."/>
            <person name="Pacheco R."/>
            <person name="Padilla G."/>
            <person name="Ferreira P."/>
            <person name="Barriuso J."/>
            <person name="Kellner H."/>
            <person name="Castanera R."/>
            <person name="Alfaro M."/>
            <person name="Ramirez L."/>
            <person name="Pisabarro A.G."/>
            <person name="Kuo A."/>
            <person name="Tritt A."/>
            <person name="Lipzen A."/>
            <person name="He G."/>
            <person name="Yan M."/>
            <person name="Ng V."/>
            <person name="Cullen D."/>
            <person name="Martin F."/>
            <person name="Rosso M.-N."/>
            <person name="Henrissat B."/>
            <person name="Hibbett D."/>
            <person name="Martinez A.T."/>
            <person name="Grigoriev I.V."/>
        </authorList>
    </citation>
    <scope>NUCLEOTIDE SEQUENCE</scope>
    <source>
        <strain evidence="5">CIRM-BRFM 674</strain>
    </source>
</reference>